<sequence length="284" mass="30886">MHSQEGSVHDCSPDAAPIFLDARRIRSTVDPSDHCTMTASDAAQDRADEATAAAVASVRLTGARLSSVLYDTLKGRLLEGAYAAGEKIVVESIRQEFGVSKQPVMDALRRLSSDKLVDIVPQVGVQVVSYSRQEVEDFFTLFGGFEGTIAGVAALRRTDAQLRDLDAVSANVDGLISSDDGAVRAHGYRVQNRNFHAVIHAMAHSRIMAETSQRMWDLSDFLINTAGVDNPLSSALDDRQHDHRSISEAIRAGNARWAREAMEHHIVGTVEVIRHESASRNLAG</sequence>
<organism evidence="5 6">
    <name type="scientific">Rhodococcoides trifolii</name>
    <dbReference type="NCBI Taxonomy" id="908250"/>
    <lineage>
        <taxon>Bacteria</taxon>
        <taxon>Bacillati</taxon>
        <taxon>Actinomycetota</taxon>
        <taxon>Actinomycetes</taxon>
        <taxon>Mycobacteriales</taxon>
        <taxon>Nocardiaceae</taxon>
        <taxon>Rhodococcoides</taxon>
    </lineage>
</organism>
<keyword evidence="1" id="KW-0805">Transcription regulation</keyword>
<dbReference type="InterPro" id="IPR036388">
    <property type="entry name" value="WH-like_DNA-bd_sf"/>
</dbReference>
<dbReference type="EMBL" id="BMCU01000006">
    <property type="protein sequence ID" value="GGG27164.1"/>
    <property type="molecule type" value="Genomic_DNA"/>
</dbReference>
<dbReference type="InterPro" id="IPR036390">
    <property type="entry name" value="WH_DNA-bd_sf"/>
</dbReference>
<proteinExistence type="predicted"/>
<dbReference type="Pfam" id="PF00392">
    <property type="entry name" value="GntR"/>
    <property type="match status" value="1"/>
</dbReference>
<evidence type="ECO:0000256" key="3">
    <source>
        <dbReference type="ARBA" id="ARBA00023163"/>
    </source>
</evidence>
<dbReference type="PROSITE" id="PS50949">
    <property type="entry name" value="HTH_GNTR"/>
    <property type="match status" value="1"/>
</dbReference>
<feature type="domain" description="HTH gntR-type" evidence="4">
    <location>
        <begin position="63"/>
        <end position="130"/>
    </location>
</feature>
<dbReference type="PANTHER" id="PTHR43537">
    <property type="entry name" value="TRANSCRIPTIONAL REGULATOR, GNTR FAMILY"/>
    <property type="match status" value="1"/>
</dbReference>
<protein>
    <submittedName>
        <fullName evidence="5">GntR family transcriptional regulator</fullName>
    </submittedName>
</protein>
<dbReference type="GO" id="GO:0003677">
    <property type="term" value="F:DNA binding"/>
    <property type="evidence" value="ECO:0007669"/>
    <property type="project" value="UniProtKB-KW"/>
</dbReference>
<comment type="caution">
    <text evidence="5">The sequence shown here is derived from an EMBL/GenBank/DDBJ whole genome shotgun (WGS) entry which is preliminary data.</text>
</comment>
<keyword evidence="2" id="KW-0238">DNA-binding</keyword>
<dbReference type="SUPFAM" id="SSF48008">
    <property type="entry name" value="GntR ligand-binding domain-like"/>
    <property type="match status" value="1"/>
</dbReference>
<dbReference type="PANTHER" id="PTHR43537:SF24">
    <property type="entry name" value="GLUCONATE OPERON TRANSCRIPTIONAL REPRESSOR"/>
    <property type="match status" value="1"/>
</dbReference>
<reference evidence="5" key="2">
    <citation type="submission" date="2020-09" db="EMBL/GenBank/DDBJ databases">
        <authorList>
            <person name="Sun Q."/>
            <person name="Sedlacek I."/>
        </authorList>
    </citation>
    <scope>NUCLEOTIDE SEQUENCE</scope>
    <source>
        <strain evidence="5">CCM 7905</strain>
    </source>
</reference>
<dbReference type="Proteomes" id="UP000654257">
    <property type="component" value="Unassembled WGS sequence"/>
</dbReference>
<evidence type="ECO:0000259" key="4">
    <source>
        <dbReference type="PROSITE" id="PS50949"/>
    </source>
</evidence>
<accession>A0A917LIK7</accession>
<dbReference type="Pfam" id="PF07729">
    <property type="entry name" value="FCD"/>
    <property type="match status" value="1"/>
</dbReference>
<dbReference type="InterPro" id="IPR000524">
    <property type="entry name" value="Tscrpt_reg_HTH_GntR"/>
</dbReference>
<evidence type="ECO:0000256" key="1">
    <source>
        <dbReference type="ARBA" id="ARBA00023015"/>
    </source>
</evidence>
<keyword evidence="6" id="KW-1185">Reference proteome</keyword>
<evidence type="ECO:0000313" key="5">
    <source>
        <dbReference type="EMBL" id="GGG27164.1"/>
    </source>
</evidence>
<name>A0A917LIK7_9NOCA</name>
<evidence type="ECO:0000313" key="6">
    <source>
        <dbReference type="Proteomes" id="UP000654257"/>
    </source>
</evidence>
<evidence type="ECO:0000256" key="2">
    <source>
        <dbReference type="ARBA" id="ARBA00023125"/>
    </source>
</evidence>
<dbReference type="Gene3D" id="1.10.10.10">
    <property type="entry name" value="Winged helix-like DNA-binding domain superfamily/Winged helix DNA-binding domain"/>
    <property type="match status" value="1"/>
</dbReference>
<keyword evidence="3" id="KW-0804">Transcription</keyword>
<dbReference type="InterPro" id="IPR008920">
    <property type="entry name" value="TF_FadR/GntR_C"/>
</dbReference>
<dbReference type="Gene3D" id="1.20.120.530">
    <property type="entry name" value="GntR ligand-binding domain-like"/>
    <property type="match status" value="1"/>
</dbReference>
<dbReference type="AlphaFoldDB" id="A0A917LIK7"/>
<dbReference type="SMART" id="SM00345">
    <property type="entry name" value="HTH_GNTR"/>
    <property type="match status" value="1"/>
</dbReference>
<dbReference type="GO" id="GO:0003700">
    <property type="term" value="F:DNA-binding transcription factor activity"/>
    <property type="evidence" value="ECO:0007669"/>
    <property type="project" value="InterPro"/>
</dbReference>
<dbReference type="SMART" id="SM00895">
    <property type="entry name" value="FCD"/>
    <property type="match status" value="1"/>
</dbReference>
<reference evidence="5" key="1">
    <citation type="journal article" date="2014" name="Int. J. Syst. Evol. Microbiol.">
        <title>Complete genome sequence of Corynebacterium casei LMG S-19264T (=DSM 44701T), isolated from a smear-ripened cheese.</title>
        <authorList>
            <consortium name="US DOE Joint Genome Institute (JGI-PGF)"/>
            <person name="Walter F."/>
            <person name="Albersmeier A."/>
            <person name="Kalinowski J."/>
            <person name="Ruckert C."/>
        </authorList>
    </citation>
    <scope>NUCLEOTIDE SEQUENCE</scope>
    <source>
        <strain evidence="5">CCM 7905</strain>
    </source>
</reference>
<dbReference type="InterPro" id="IPR011711">
    <property type="entry name" value="GntR_C"/>
</dbReference>
<dbReference type="SUPFAM" id="SSF46785">
    <property type="entry name" value="Winged helix' DNA-binding domain"/>
    <property type="match status" value="1"/>
</dbReference>
<gene>
    <name evidence="5" type="ORF">GCM10007304_46230</name>
</gene>